<feature type="domain" description="Integrase catalytic" evidence="1">
    <location>
        <begin position="138"/>
        <end position="297"/>
    </location>
</feature>
<dbReference type="InterPro" id="IPR001584">
    <property type="entry name" value="Integrase_cat-core"/>
</dbReference>
<dbReference type="PANTHER" id="PTHR37984:SF5">
    <property type="entry name" value="PROTEIN NYNRIN-LIKE"/>
    <property type="match status" value="1"/>
</dbReference>
<gene>
    <name evidence="2" type="ORF">CR513_04735</name>
</gene>
<dbReference type="Gene3D" id="3.10.10.10">
    <property type="entry name" value="HIV Type 1 Reverse Transcriptase, subunit A, domain 1"/>
    <property type="match status" value="1"/>
</dbReference>
<dbReference type="Gene3D" id="3.30.420.10">
    <property type="entry name" value="Ribonuclease H-like superfamily/Ribonuclease H"/>
    <property type="match status" value="1"/>
</dbReference>
<comment type="caution">
    <text evidence="2">The sequence shown here is derived from an EMBL/GenBank/DDBJ whole genome shotgun (WGS) entry which is preliminary data.</text>
</comment>
<dbReference type="InterPro" id="IPR036397">
    <property type="entry name" value="RNaseH_sf"/>
</dbReference>
<dbReference type="InterPro" id="IPR043502">
    <property type="entry name" value="DNA/RNA_pol_sf"/>
</dbReference>
<dbReference type="EMBL" id="QJKJ01000795">
    <property type="protein sequence ID" value="RDY10701.1"/>
    <property type="molecule type" value="Genomic_DNA"/>
</dbReference>
<dbReference type="PANTHER" id="PTHR37984">
    <property type="entry name" value="PROTEIN CBG26694"/>
    <property type="match status" value="1"/>
</dbReference>
<accession>A0A371I6P9</accession>
<organism evidence="2 3">
    <name type="scientific">Mucuna pruriens</name>
    <name type="common">Velvet bean</name>
    <name type="synonym">Dolichos pruriens</name>
    <dbReference type="NCBI Taxonomy" id="157652"/>
    <lineage>
        <taxon>Eukaryota</taxon>
        <taxon>Viridiplantae</taxon>
        <taxon>Streptophyta</taxon>
        <taxon>Embryophyta</taxon>
        <taxon>Tracheophyta</taxon>
        <taxon>Spermatophyta</taxon>
        <taxon>Magnoliopsida</taxon>
        <taxon>eudicotyledons</taxon>
        <taxon>Gunneridae</taxon>
        <taxon>Pentapetalae</taxon>
        <taxon>rosids</taxon>
        <taxon>fabids</taxon>
        <taxon>Fabales</taxon>
        <taxon>Fabaceae</taxon>
        <taxon>Papilionoideae</taxon>
        <taxon>50 kb inversion clade</taxon>
        <taxon>NPAAA clade</taxon>
        <taxon>indigoferoid/millettioid clade</taxon>
        <taxon>Phaseoleae</taxon>
        <taxon>Mucuna</taxon>
    </lineage>
</organism>
<dbReference type="OrthoDB" id="1000881at2759"/>
<dbReference type="GO" id="GO:0003676">
    <property type="term" value="F:nucleic acid binding"/>
    <property type="evidence" value="ECO:0007669"/>
    <property type="project" value="InterPro"/>
</dbReference>
<sequence length="341" mass="39857">MRIQNSWRVCIDYRRLNQATRKNHFPLPFIDQVLEKLSRKSYYYFLDGFSDYMQIHITPEDQHKTTFTCPFGTFAYTRMPFGLCNALNTFQHSMISIFSDLLQDCMAVFMDDFTVYADSFDACLDNLSKVLTRCIDTNLFYEVFDVWGIDFIGPLIVSNGYSYIMLAVDYVSRWVEAIATKTNDAKVVVNFLKSNIFYWFGVPKELISYQGSHFCNKAMSSLLHKYGVIHRIATAYHPQSNGQAEVFNKEIRKTLQKITNPNRKNWSQLLENTLWAQRTAYQTPLGMSPYQIIFGKACHLPVEVEHKAYYVCNLQELDELCLEAYNNSRIYKQKVKKSHDQ</sequence>
<protein>
    <recommendedName>
        <fullName evidence="1">Integrase catalytic domain-containing protein</fullName>
    </recommendedName>
</protein>
<name>A0A371I6P9_MUCPR</name>
<keyword evidence="3" id="KW-1185">Reference proteome</keyword>
<dbReference type="Pfam" id="PF00078">
    <property type="entry name" value="RVT_1"/>
    <property type="match status" value="1"/>
</dbReference>
<evidence type="ECO:0000313" key="2">
    <source>
        <dbReference type="EMBL" id="RDY10701.1"/>
    </source>
</evidence>
<dbReference type="GO" id="GO:0015074">
    <property type="term" value="P:DNA integration"/>
    <property type="evidence" value="ECO:0007669"/>
    <property type="project" value="InterPro"/>
</dbReference>
<proteinExistence type="predicted"/>
<dbReference type="InterPro" id="IPR000477">
    <property type="entry name" value="RT_dom"/>
</dbReference>
<evidence type="ECO:0000313" key="3">
    <source>
        <dbReference type="Proteomes" id="UP000257109"/>
    </source>
</evidence>
<dbReference type="Gene3D" id="3.30.70.270">
    <property type="match status" value="1"/>
</dbReference>
<reference evidence="2" key="1">
    <citation type="submission" date="2018-05" db="EMBL/GenBank/DDBJ databases">
        <title>Draft genome of Mucuna pruriens seed.</title>
        <authorList>
            <person name="Nnadi N.E."/>
            <person name="Vos R."/>
            <person name="Hasami M.H."/>
            <person name="Devisetty U.K."/>
            <person name="Aguiy J.C."/>
        </authorList>
    </citation>
    <scope>NUCLEOTIDE SEQUENCE [LARGE SCALE GENOMIC DNA]</scope>
    <source>
        <strain evidence="2">JCA_2017</strain>
    </source>
</reference>
<dbReference type="SUPFAM" id="SSF56672">
    <property type="entry name" value="DNA/RNA polymerases"/>
    <property type="match status" value="1"/>
</dbReference>
<dbReference type="CDD" id="cd01647">
    <property type="entry name" value="RT_LTR"/>
    <property type="match status" value="1"/>
</dbReference>
<dbReference type="InterPro" id="IPR012337">
    <property type="entry name" value="RNaseH-like_sf"/>
</dbReference>
<dbReference type="PROSITE" id="PS50994">
    <property type="entry name" value="INTEGRASE"/>
    <property type="match status" value="1"/>
</dbReference>
<evidence type="ECO:0000259" key="1">
    <source>
        <dbReference type="PROSITE" id="PS50994"/>
    </source>
</evidence>
<dbReference type="Pfam" id="PF00665">
    <property type="entry name" value="rve"/>
    <property type="match status" value="1"/>
</dbReference>
<dbReference type="InterPro" id="IPR050951">
    <property type="entry name" value="Retrovirus_Pol_polyprotein"/>
</dbReference>
<dbReference type="AlphaFoldDB" id="A0A371I6P9"/>
<dbReference type="Proteomes" id="UP000257109">
    <property type="component" value="Unassembled WGS sequence"/>
</dbReference>
<dbReference type="InterPro" id="IPR043128">
    <property type="entry name" value="Rev_trsase/Diguanyl_cyclase"/>
</dbReference>
<feature type="non-terminal residue" evidence="2">
    <location>
        <position position="1"/>
    </location>
</feature>
<dbReference type="SUPFAM" id="SSF53098">
    <property type="entry name" value="Ribonuclease H-like"/>
    <property type="match status" value="1"/>
</dbReference>